<dbReference type="InterPro" id="IPR006028">
    <property type="entry name" value="GABAA/Glycine_rcpt"/>
</dbReference>
<dbReference type="PROSITE" id="PS00236">
    <property type="entry name" value="NEUROTR_ION_CHANNEL"/>
    <property type="match status" value="1"/>
</dbReference>
<proteinExistence type="predicted"/>
<evidence type="ECO:0000256" key="8">
    <source>
        <dbReference type="ARBA" id="ARBA00023065"/>
    </source>
</evidence>
<feature type="signal peptide" evidence="14">
    <location>
        <begin position="1"/>
        <end position="33"/>
    </location>
</feature>
<feature type="disulfide bond" evidence="12">
    <location>
        <begin position="455"/>
        <end position="473"/>
    </location>
</feature>
<evidence type="ECO:0000256" key="13">
    <source>
        <dbReference type="SAM" id="Phobius"/>
    </source>
</evidence>
<dbReference type="PRINTS" id="PR00253">
    <property type="entry name" value="GABAARECEPTR"/>
</dbReference>
<dbReference type="InterPro" id="IPR002172">
    <property type="entry name" value="LDrepeatLR_classA_rpt"/>
</dbReference>
<evidence type="ECO:0000256" key="3">
    <source>
        <dbReference type="ARBA" id="ARBA00022448"/>
    </source>
</evidence>
<dbReference type="EMBL" id="JARAKH010000033">
    <property type="protein sequence ID" value="KAK8385331.1"/>
    <property type="molecule type" value="Genomic_DNA"/>
</dbReference>
<evidence type="ECO:0000256" key="14">
    <source>
        <dbReference type="SAM" id="SignalP"/>
    </source>
</evidence>
<dbReference type="InterPro" id="IPR036055">
    <property type="entry name" value="LDL_receptor-like_sf"/>
</dbReference>
<evidence type="ECO:0000256" key="7">
    <source>
        <dbReference type="ARBA" id="ARBA00022989"/>
    </source>
</evidence>
<dbReference type="PROSITE" id="PS50068">
    <property type="entry name" value="LDLRA_2"/>
    <property type="match status" value="1"/>
</dbReference>
<comment type="caution">
    <text evidence="16">The sequence shown here is derived from an EMBL/GenBank/DDBJ whole genome shotgun (WGS) entry which is preliminary data.</text>
</comment>
<feature type="transmembrane region" description="Helical" evidence="13">
    <location>
        <begin position="718"/>
        <end position="736"/>
    </location>
</feature>
<evidence type="ECO:0000256" key="4">
    <source>
        <dbReference type="ARBA" id="ARBA00022475"/>
    </source>
</evidence>
<keyword evidence="10 12" id="KW-1015">Disulfide bond</keyword>
<evidence type="ECO:0000256" key="12">
    <source>
        <dbReference type="PROSITE-ProRule" id="PRU00124"/>
    </source>
</evidence>
<gene>
    <name evidence="16" type="ORF">O3P69_012273</name>
</gene>
<name>A0AAW0TDC8_SCYPA</name>
<dbReference type="Proteomes" id="UP001487740">
    <property type="component" value="Unassembled WGS sequence"/>
</dbReference>
<keyword evidence="5 13" id="KW-0812">Transmembrane</keyword>
<dbReference type="InterPro" id="IPR038050">
    <property type="entry name" value="Neuro_actylchol_rec"/>
</dbReference>
<sequence length="880" mass="94369">MPRLRGPGAPPRVTVAVAVVVVVMAVVVQGAAGQDATFPSLTDAMLPPDEGPEGSVAGVSLGPGHSLLCSPPLDPLEVTQQPPTTLCAFVRVNVTRQAARLLTLTFPTSTLTVEIDHLGVWLGVAGDGAAPPAVFFFEARFPPGVWRHLCLQHRPAPPQAKCVVDGAREPPSTMSVEDDQGALASRRWSDAGGNGGGQLCVGGGEVEADVAGVALWFQLLQEDVLAGTSGCETPWRGGAPRMSLGSWWLPKGGAAPATFPLRQVCGAAPRLVLVRPAGTFRGHGVVCAALGGAVPSAAVLAPALATTLASHNESCRGPAGLLSWVGGSPVGGTAAEETCPALTAGGAAQAACVRQLPCSVCTVPHAALYRLYGHDGSLFDHTFFLQAEGGRLAFRGAGGSRLERDGDGWRLVSELHGRRWTLADAPVPVGRRLWTEGAAQTVLALTVCRSGQFCCSDGQCVAQTARCDDIVHCRDRSDEADCSVVVRPQGYDPYYPPPPRPGEEPPLDLLYHVDVYSLDDITTEGGSATMNVGMTLMWHDPRIKFLNLKSGVKNYFPCNLVWTPSVRAVSGHGEGTVLQTDDYEKFCFAHANDEKEQRPLSDAFMSHQADGATHAIQNYVGVLASTPCHFQLERYPFDTQKCNISFMLMNAPWTRVFRKTTPGASVEYFDTRRVLLEYELHALTTEVSAFLQGTDNNTYFALTFHLQRLYGYHVTNSYFPSLLMFFISWATFFFQVDDFTNRIMIALTAQLVLAALFTSTTQSSVRTPYLKLIDVWYAAVITFCFVIVISQTVINVVLHASSVPRAALLLVGLRGAALQKGKVAIFSFARNRSPKGLPRGPEGGLQMAAAQRYNRVLRVAVMVVAVLFVGSYSLMALGAI</sequence>
<dbReference type="AlphaFoldDB" id="A0AAW0TDC8"/>
<evidence type="ECO:0000256" key="11">
    <source>
        <dbReference type="ARBA" id="ARBA00023303"/>
    </source>
</evidence>
<dbReference type="PANTHER" id="PTHR18945">
    <property type="entry name" value="NEUROTRANSMITTER GATED ION CHANNEL"/>
    <property type="match status" value="1"/>
</dbReference>
<accession>A0AAW0TDC8</accession>
<dbReference type="InterPro" id="IPR023415">
    <property type="entry name" value="LDLR_class-A_CS"/>
</dbReference>
<evidence type="ECO:0000256" key="6">
    <source>
        <dbReference type="ARBA" id="ARBA00022729"/>
    </source>
</evidence>
<keyword evidence="17" id="KW-1185">Reference proteome</keyword>
<feature type="chain" id="PRO_5043844488" description="Neurotransmitter-gated ion-channel ligand-binding domain-containing protein" evidence="14">
    <location>
        <begin position="34"/>
        <end position="880"/>
    </location>
</feature>
<dbReference type="CDD" id="cd00112">
    <property type="entry name" value="LDLa"/>
    <property type="match status" value="1"/>
</dbReference>
<feature type="domain" description="Neurotransmitter-gated ion-channel ligand-binding" evidence="15">
    <location>
        <begin position="499"/>
        <end position="648"/>
    </location>
</feature>
<evidence type="ECO:0000256" key="9">
    <source>
        <dbReference type="ARBA" id="ARBA00023136"/>
    </source>
</evidence>
<dbReference type="SUPFAM" id="SSF63712">
    <property type="entry name" value="Nicotinic receptor ligand binding domain-like"/>
    <property type="match status" value="1"/>
</dbReference>
<keyword evidence="3" id="KW-0813">Transport</keyword>
<organism evidence="16 17">
    <name type="scientific">Scylla paramamosain</name>
    <name type="common">Mud crab</name>
    <dbReference type="NCBI Taxonomy" id="85552"/>
    <lineage>
        <taxon>Eukaryota</taxon>
        <taxon>Metazoa</taxon>
        <taxon>Ecdysozoa</taxon>
        <taxon>Arthropoda</taxon>
        <taxon>Crustacea</taxon>
        <taxon>Multicrustacea</taxon>
        <taxon>Malacostraca</taxon>
        <taxon>Eumalacostraca</taxon>
        <taxon>Eucarida</taxon>
        <taxon>Decapoda</taxon>
        <taxon>Pleocyemata</taxon>
        <taxon>Brachyura</taxon>
        <taxon>Eubrachyura</taxon>
        <taxon>Portunoidea</taxon>
        <taxon>Portunidae</taxon>
        <taxon>Portuninae</taxon>
        <taxon>Scylla</taxon>
    </lineage>
</organism>
<dbReference type="Pfam" id="PF02931">
    <property type="entry name" value="Neur_chan_LBD"/>
    <property type="match status" value="1"/>
</dbReference>
<dbReference type="SUPFAM" id="SSF57424">
    <property type="entry name" value="LDL receptor-like module"/>
    <property type="match status" value="1"/>
</dbReference>
<dbReference type="Gene3D" id="4.10.400.10">
    <property type="entry name" value="Low-density Lipoprotein Receptor"/>
    <property type="match status" value="1"/>
</dbReference>
<keyword evidence="11" id="KW-0407">Ion channel</keyword>
<feature type="transmembrane region" description="Helical" evidence="13">
    <location>
        <begin position="856"/>
        <end position="877"/>
    </location>
</feature>
<dbReference type="Gene3D" id="2.70.170.10">
    <property type="entry name" value="Neurotransmitter-gated ion-channel ligand-binding domain"/>
    <property type="match status" value="1"/>
</dbReference>
<dbReference type="SMART" id="SM00192">
    <property type="entry name" value="LDLa"/>
    <property type="match status" value="1"/>
</dbReference>
<keyword evidence="6 14" id="KW-0732">Signal</keyword>
<feature type="transmembrane region" description="Helical" evidence="13">
    <location>
        <begin position="775"/>
        <end position="798"/>
    </location>
</feature>
<dbReference type="SUPFAM" id="SSF90112">
    <property type="entry name" value="Neurotransmitter-gated ion-channel transmembrane pore"/>
    <property type="match status" value="1"/>
</dbReference>
<dbReference type="InterPro" id="IPR036734">
    <property type="entry name" value="Neur_chan_lig-bd_sf"/>
</dbReference>
<dbReference type="InterPro" id="IPR018000">
    <property type="entry name" value="Neurotransmitter_ion_chnl_CS"/>
</dbReference>
<feature type="transmembrane region" description="Helical" evidence="13">
    <location>
        <begin position="743"/>
        <end position="763"/>
    </location>
</feature>
<evidence type="ECO:0000259" key="15">
    <source>
        <dbReference type="Pfam" id="PF02931"/>
    </source>
</evidence>
<keyword evidence="9 13" id="KW-0472">Membrane</keyword>
<protein>
    <recommendedName>
        <fullName evidence="15">Neurotransmitter-gated ion-channel ligand-binding domain-containing protein</fullName>
    </recommendedName>
</protein>
<dbReference type="InterPro" id="IPR036719">
    <property type="entry name" value="Neuro-gated_channel_TM_sf"/>
</dbReference>
<dbReference type="InterPro" id="IPR006201">
    <property type="entry name" value="Neur_channel"/>
</dbReference>
<dbReference type="PROSITE" id="PS01209">
    <property type="entry name" value="LDLRA_1"/>
    <property type="match status" value="1"/>
</dbReference>
<evidence type="ECO:0000256" key="5">
    <source>
        <dbReference type="ARBA" id="ARBA00022692"/>
    </source>
</evidence>
<evidence type="ECO:0000313" key="16">
    <source>
        <dbReference type="EMBL" id="KAK8385331.1"/>
    </source>
</evidence>
<keyword evidence="4" id="KW-1003">Cell membrane</keyword>
<comment type="subcellular location">
    <subcellularLocation>
        <location evidence="2">Cell membrane</location>
    </subcellularLocation>
    <subcellularLocation>
        <location evidence="1">Membrane</location>
        <topology evidence="1">Multi-pass membrane protein</topology>
    </subcellularLocation>
</comment>
<dbReference type="GO" id="GO:0004888">
    <property type="term" value="F:transmembrane signaling receptor activity"/>
    <property type="evidence" value="ECO:0007669"/>
    <property type="project" value="InterPro"/>
</dbReference>
<evidence type="ECO:0000256" key="10">
    <source>
        <dbReference type="ARBA" id="ARBA00023157"/>
    </source>
</evidence>
<dbReference type="GO" id="GO:0005230">
    <property type="term" value="F:extracellular ligand-gated monoatomic ion channel activity"/>
    <property type="evidence" value="ECO:0007669"/>
    <property type="project" value="InterPro"/>
</dbReference>
<evidence type="ECO:0000256" key="1">
    <source>
        <dbReference type="ARBA" id="ARBA00004141"/>
    </source>
</evidence>
<dbReference type="Gene3D" id="1.20.58.390">
    <property type="entry name" value="Neurotransmitter-gated ion-channel transmembrane domain"/>
    <property type="match status" value="1"/>
</dbReference>
<reference evidence="16 17" key="1">
    <citation type="submission" date="2023-03" db="EMBL/GenBank/DDBJ databases">
        <title>High-quality genome of Scylla paramamosain provides insights in environmental adaptation.</title>
        <authorList>
            <person name="Zhang L."/>
        </authorList>
    </citation>
    <scope>NUCLEOTIDE SEQUENCE [LARGE SCALE GENOMIC DNA]</scope>
    <source>
        <strain evidence="16">LZ_2023a</strain>
        <tissue evidence="16">Muscle</tissue>
    </source>
</reference>
<dbReference type="GO" id="GO:0005886">
    <property type="term" value="C:plasma membrane"/>
    <property type="evidence" value="ECO:0007669"/>
    <property type="project" value="UniProtKB-SubCell"/>
</dbReference>
<evidence type="ECO:0000313" key="17">
    <source>
        <dbReference type="Proteomes" id="UP001487740"/>
    </source>
</evidence>
<keyword evidence="8" id="KW-0406">Ion transport</keyword>
<dbReference type="Pfam" id="PF00057">
    <property type="entry name" value="Ldl_recept_a"/>
    <property type="match status" value="1"/>
</dbReference>
<evidence type="ECO:0000256" key="2">
    <source>
        <dbReference type="ARBA" id="ARBA00004236"/>
    </source>
</evidence>
<feature type="disulfide bond" evidence="12">
    <location>
        <begin position="467"/>
        <end position="482"/>
    </location>
</feature>
<dbReference type="InterPro" id="IPR006202">
    <property type="entry name" value="Neur_chan_lig-bd"/>
</dbReference>
<keyword evidence="7 13" id="KW-1133">Transmembrane helix</keyword>
<feature type="disulfide bond" evidence="12">
    <location>
        <begin position="448"/>
        <end position="460"/>
    </location>
</feature>